<evidence type="ECO:0000313" key="8">
    <source>
        <dbReference type="Proteomes" id="UP000198815"/>
    </source>
</evidence>
<proteinExistence type="inferred from homology"/>
<comment type="caution">
    <text evidence="4">Lacks conserved residue(s) required for the propagation of feature annotation.</text>
</comment>
<name>A0A1H9SZG1_9ACTN</name>
<keyword evidence="8" id="KW-1185">Reference proteome</keyword>
<feature type="binding site" evidence="4 5">
    <location>
        <position position="153"/>
    </location>
    <ligand>
        <name>Zn(2+)</name>
        <dbReference type="ChEBI" id="CHEBI:29105"/>
    </ligand>
</feature>
<feature type="binding site" evidence="4">
    <location>
        <position position="34"/>
    </location>
    <ligand>
        <name>NAD(+)</name>
        <dbReference type="ChEBI" id="CHEBI:57540"/>
    </ligand>
</feature>
<feature type="binding site" evidence="4">
    <location>
        <position position="106"/>
    </location>
    <ligand>
        <name>nicotinamide</name>
        <dbReference type="ChEBI" id="CHEBI:17154"/>
    </ligand>
</feature>
<feature type="binding site" evidence="4">
    <location>
        <position position="26"/>
    </location>
    <ligand>
        <name>NAD(+)</name>
        <dbReference type="ChEBI" id="CHEBI:57540"/>
    </ligand>
</feature>
<dbReference type="InterPro" id="IPR026590">
    <property type="entry name" value="Ssirtuin_cat_dom"/>
</dbReference>
<dbReference type="NCBIfam" id="NF001752">
    <property type="entry name" value="PRK00481.1-1"/>
    <property type="match status" value="1"/>
</dbReference>
<dbReference type="GO" id="GO:0005737">
    <property type="term" value="C:cytoplasm"/>
    <property type="evidence" value="ECO:0007669"/>
    <property type="project" value="UniProtKB-SubCell"/>
</dbReference>
<feature type="binding site" evidence="4">
    <location>
        <position position="105"/>
    </location>
    <ligand>
        <name>NAD(+)</name>
        <dbReference type="ChEBI" id="CHEBI:57540"/>
    </ligand>
</feature>
<evidence type="ECO:0000313" key="7">
    <source>
        <dbReference type="EMBL" id="SER89753.1"/>
    </source>
</evidence>
<evidence type="ECO:0000256" key="1">
    <source>
        <dbReference type="ARBA" id="ARBA00022490"/>
    </source>
</evidence>
<keyword evidence="4 5" id="KW-0862">Zinc</keyword>
<protein>
    <recommendedName>
        <fullName evidence="4">NAD-dependent protein deacetylase</fullName>
        <ecNumber evidence="4">2.3.1.286</ecNumber>
    </recommendedName>
    <alternativeName>
        <fullName evidence="4">Regulatory protein SIR2 homolog</fullName>
    </alternativeName>
</protein>
<feature type="binding site" evidence="4">
    <location>
        <position position="105"/>
    </location>
    <ligand>
        <name>nicotinamide</name>
        <dbReference type="ChEBI" id="CHEBI:17154"/>
    </ligand>
</feature>
<dbReference type="EC" id="2.3.1.286" evidence="4"/>
<feature type="binding site" evidence="4">
    <location>
        <position position="191"/>
    </location>
    <ligand>
        <name>NAD(+)</name>
        <dbReference type="ChEBI" id="CHEBI:57540"/>
    </ligand>
</feature>
<feature type="binding site" evidence="4">
    <location>
        <position position="33"/>
    </location>
    <ligand>
        <name>NAD(+)</name>
        <dbReference type="ChEBI" id="CHEBI:57540"/>
    </ligand>
</feature>
<dbReference type="Gene3D" id="3.40.50.1220">
    <property type="entry name" value="TPP-binding domain"/>
    <property type="match status" value="1"/>
</dbReference>
<feature type="binding site" evidence="4 5">
    <location>
        <position position="132"/>
    </location>
    <ligand>
        <name>Zn(2+)</name>
        <dbReference type="ChEBI" id="CHEBI:29105"/>
    </ligand>
</feature>
<evidence type="ECO:0000256" key="5">
    <source>
        <dbReference type="PROSITE-ProRule" id="PRU00236"/>
    </source>
</evidence>
<dbReference type="Pfam" id="PF02146">
    <property type="entry name" value="SIR2"/>
    <property type="match status" value="1"/>
</dbReference>
<feature type="binding site" evidence="4 5">
    <location>
        <position position="150"/>
    </location>
    <ligand>
        <name>Zn(2+)</name>
        <dbReference type="ChEBI" id="CHEBI:29105"/>
    </ligand>
</feature>
<dbReference type="AlphaFoldDB" id="A0A1H9SZG1"/>
<dbReference type="GO" id="GO:0008270">
    <property type="term" value="F:zinc ion binding"/>
    <property type="evidence" value="ECO:0007669"/>
    <property type="project" value="UniProtKB-UniRule"/>
</dbReference>
<dbReference type="GO" id="GO:0070403">
    <property type="term" value="F:NAD+ binding"/>
    <property type="evidence" value="ECO:0007669"/>
    <property type="project" value="UniProtKB-UniRule"/>
</dbReference>
<dbReference type="InterPro" id="IPR050134">
    <property type="entry name" value="NAD-dep_sirtuin_deacylases"/>
</dbReference>
<dbReference type="InterPro" id="IPR026591">
    <property type="entry name" value="Sirtuin_cat_small_dom_sf"/>
</dbReference>
<organism evidence="7 8">
    <name type="scientific">Propionibacterium cyclohexanicum</name>
    <dbReference type="NCBI Taxonomy" id="64702"/>
    <lineage>
        <taxon>Bacteria</taxon>
        <taxon>Bacillati</taxon>
        <taxon>Actinomycetota</taxon>
        <taxon>Actinomycetes</taxon>
        <taxon>Propionibacteriales</taxon>
        <taxon>Propionibacteriaceae</taxon>
        <taxon>Propionibacterium</taxon>
    </lineage>
</organism>
<gene>
    <name evidence="4" type="primary">cobB</name>
    <name evidence="7" type="ORF">SAMN05443377_1172</name>
</gene>
<dbReference type="HAMAP" id="MF_01968">
    <property type="entry name" value="Sirtuin_ClassU"/>
    <property type="match status" value="1"/>
</dbReference>
<dbReference type="SUPFAM" id="SSF52467">
    <property type="entry name" value="DHS-like NAD/FAD-binding domain"/>
    <property type="match status" value="1"/>
</dbReference>
<comment type="similarity">
    <text evidence="4">Belongs to the sirtuin family. Class U subfamily.</text>
</comment>
<dbReference type="InterPro" id="IPR028628">
    <property type="entry name" value="Sirtuin_class_U"/>
</dbReference>
<feature type="binding site" evidence="4">
    <location>
        <position position="232"/>
    </location>
    <ligand>
        <name>NAD(+)</name>
        <dbReference type="ChEBI" id="CHEBI:57540"/>
    </ligand>
</feature>
<dbReference type="PANTHER" id="PTHR11085">
    <property type="entry name" value="NAD-DEPENDENT PROTEIN DEACYLASE SIRTUIN-5, MITOCHONDRIAL-RELATED"/>
    <property type="match status" value="1"/>
</dbReference>
<feature type="binding site" evidence="4">
    <location>
        <position position="103"/>
    </location>
    <ligand>
        <name>NAD(+)</name>
        <dbReference type="ChEBI" id="CHEBI:57540"/>
    </ligand>
</feature>
<dbReference type="PANTHER" id="PTHR11085:SF4">
    <property type="entry name" value="NAD-DEPENDENT PROTEIN DEACYLASE"/>
    <property type="match status" value="1"/>
</dbReference>
<feature type="active site" description="Proton acceptor" evidence="4 5">
    <location>
        <position position="121"/>
    </location>
</feature>
<sequence length="248" mass="26588">MSTALLQRILSGARNAVFFGGAGVSTPSGIPDFRSATGLYALSSGSSRPPEYMLSRSCWRDHPEDFYDFYRTYLLHPQARPNRAHRALASLEKSGVLSAVVTQNIDGLHQLAGSRTVFELHGSVLRNHCVDCGHRFPLAAVANSTGIPRCSHCQGIIKPDVVLYEEPLEAQVMEAALEAIRAADVLLVGGTSLNVHPAAGLVDHFTGEHLVLINKSATPADRRAQLVIHDSIDTVLGDAVDSVQGVTS</sequence>
<comment type="subcellular location">
    <subcellularLocation>
        <location evidence="4">Cytoplasm</location>
    </subcellularLocation>
</comment>
<feature type="binding site" evidence="4">
    <location>
        <position position="192"/>
    </location>
    <ligand>
        <name>NAD(+)</name>
        <dbReference type="ChEBI" id="CHEBI:57540"/>
    </ligand>
</feature>
<dbReference type="OrthoDB" id="9800582at2"/>
<dbReference type="PROSITE" id="PS50305">
    <property type="entry name" value="SIRTUIN"/>
    <property type="match status" value="1"/>
</dbReference>
<evidence type="ECO:0000259" key="6">
    <source>
        <dbReference type="PROSITE" id="PS50305"/>
    </source>
</evidence>
<evidence type="ECO:0000256" key="4">
    <source>
        <dbReference type="HAMAP-Rule" id="MF_01968"/>
    </source>
</evidence>
<feature type="binding site" evidence="4">
    <location>
        <position position="121"/>
    </location>
    <ligand>
        <name>NAD(+)</name>
        <dbReference type="ChEBI" id="CHEBI:57540"/>
    </ligand>
</feature>
<feature type="domain" description="Deacetylase sirtuin-type" evidence="6">
    <location>
        <begin position="1"/>
        <end position="248"/>
    </location>
</feature>
<dbReference type="STRING" id="64702.SAMN05443377_1172"/>
<dbReference type="InterPro" id="IPR003000">
    <property type="entry name" value="Sirtuin"/>
</dbReference>
<comment type="cofactor">
    <cofactor evidence="4">
        <name>Zn(2+)</name>
        <dbReference type="ChEBI" id="CHEBI:29105"/>
    </cofactor>
    <text evidence="4">Binds 1 zinc ion per subunit.</text>
</comment>
<keyword evidence="2 4" id="KW-0808">Transferase</keyword>
<feature type="binding site" evidence="4">
    <location>
        <position position="214"/>
    </location>
    <ligand>
        <name>NAD(+)</name>
        <dbReference type="ChEBI" id="CHEBI:57540"/>
    </ligand>
</feature>
<accession>A0A1H9SZG1</accession>
<feature type="binding site" evidence="4">
    <location>
        <position position="33"/>
    </location>
    <ligand>
        <name>nicotinamide</name>
        <dbReference type="ChEBI" id="CHEBI:17154"/>
    </ligand>
</feature>
<dbReference type="GO" id="GO:0017136">
    <property type="term" value="F:histone deacetylase activity, NAD-dependent"/>
    <property type="evidence" value="ECO:0007669"/>
    <property type="project" value="TreeGrafter"/>
</dbReference>
<keyword evidence="3 4" id="KW-0520">NAD</keyword>
<comment type="catalytic activity">
    <reaction evidence="4">
        <text>N(6)-acetyl-L-lysyl-[protein] + NAD(+) + H2O = 2''-O-acetyl-ADP-D-ribose + nicotinamide + L-lysyl-[protein]</text>
        <dbReference type="Rhea" id="RHEA:43636"/>
        <dbReference type="Rhea" id="RHEA-COMP:9752"/>
        <dbReference type="Rhea" id="RHEA-COMP:10731"/>
        <dbReference type="ChEBI" id="CHEBI:15377"/>
        <dbReference type="ChEBI" id="CHEBI:17154"/>
        <dbReference type="ChEBI" id="CHEBI:29969"/>
        <dbReference type="ChEBI" id="CHEBI:57540"/>
        <dbReference type="ChEBI" id="CHEBI:61930"/>
        <dbReference type="ChEBI" id="CHEBI:83767"/>
        <dbReference type="EC" id="2.3.1.286"/>
    </reaction>
</comment>
<dbReference type="Gene3D" id="3.30.1600.10">
    <property type="entry name" value="SIR2/SIRT2 'Small Domain"/>
    <property type="match status" value="1"/>
</dbReference>
<keyword evidence="4 5" id="KW-0479">Metal-binding</keyword>
<dbReference type="InterPro" id="IPR029035">
    <property type="entry name" value="DHS-like_NAD/FAD-binding_dom"/>
</dbReference>
<feature type="binding site" evidence="4">
    <location>
        <position position="22"/>
    </location>
    <ligand>
        <name>NAD(+)</name>
        <dbReference type="ChEBI" id="CHEBI:57540"/>
    </ligand>
</feature>
<dbReference type="EMBL" id="FOGZ01000017">
    <property type="protein sequence ID" value="SER89753.1"/>
    <property type="molecule type" value="Genomic_DNA"/>
</dbReference>
<feature type="binding site" evidence="4 5">
    <location>
        <position position="129"/>
    </location>
    <ligand>
        <name>Zn(2+)</name>
        <dbReference type="ChEBI" id="CHEBI:29105"/>
    </ligand>
</feature>
<dbReference type="Proteomes" id="UP000198815">
    <property type="component" value="Unassembled WGS sequence"/>
</dbReference>
<dbReference type="RefSeq" id="WP_091970100.1">
    <property type="nucleotide sequence ID" value="NZ_FOGZ01000017.1"/>
</dbReference>
<reference evidence="7 8" key="1">
    <citation type="submission" date="2016-10" db="EMBL/GenBank/DDBJ databases">
        <authorList>
            <person name="de Groot N.N."/>
        </authorList>
    </citation>
    <scope>NUCLEOTIDE SEQUENCE [LARGE SCALE GENOMIC DNA]</scope>
    <source>
        <strain evidence="7 8">DSM 16859</strain>
    </source>
</reference>
<evidence type="ECO:0000256" key="3">
    <source>
        <dbReference type="ARBA" id="ARBA00023027"/>
    </source>
</evidence>
<keyword evidence="1 4" id="KW-0963">Cytoplasm</keyword>
<feature type="binding site" evidence="4">
    <location>
        <position position="106"/>
    </location>
    <ligand>
        <name>NAD(+)</name>
        <dbReference type="ChEBI" id="CHEBI:57540"/>
    </ligand>
</feature>
<comment type="function">
    <text evidence="4">NAD-dependent protein deacetylase which modulates the activities of several enzymes which are inactive in their acetylated form.</text>
</comment>
<evidence type="ECO:0000256" key="2">
    <source>
        <dbReference type="ARBA" id="ARBA00022679"/>
    </source>
</evidence>